<evidence type="ECO:0000256" key="9">
    <source>
        <dbReference type="PIRSR" id="PIRSR640198-1"/>
    </source>
</evidence>
<name>A0A090LVH9_STRRB</name>
<reference evidence="15 16" key="1">
    <citation type="submission" date="2014-09" db="EMBL/GenBank/DDBJ databases">
        <authorList>
            <person name="Martin A.A."/>
        </authorList>
    </citation>
    <scope>NUCLEOTIDE SEQUENCE</scope>
    <source>
        <strain evidence="16">ED321</strain>
        <strain evidence="15">ED321 Heterogonic</strain>
    </source>
</reference>
<reference evidence="17" key="2">
    <citation type="submission" date="2020-12" db="UniProtKB">
        <authorList>
            <consortium name="WormBaseParasite"/>
        </authorList>
    </citation>
    <scope>IDENTIFICATION</scope>
</reference>
<proteinExistence type="predicted"/>
<dbReference type="SUPFAM" id="SSF140931">
    <property type="entry name" value="Fic-like"/>
    <property type="match status" value="1"/>
</dbReference>
<evidence type="ECO:0000256" key="1">
    <source>
        <dbReference type="ARBA" id="ARBA00004167"/>
    </source>
</evidence>
<sequence>MASLDYTINLSTKKFVFICILTTIIVNISWNIIINTVKRSDFCQYKWILQNIKTNYFDCNIEKGILPKNIKQNLRQITDDFPFMDTQIMEINRYSEYRDDKIYQPLINVKNDFAFSENEAKAVLIASKNSRERGNFKKAQAIIENALSKSPLHTDILMEYGIILEKEEKALIRRQRTLPIVQKYDNKILKALYNKRDEFYKIRKNIGAFRRALKESYFQHVYHTVALEGNTMSYLQTRAFLETGRAIGGKSIFEHNEILGLDAALRFLNQSKISLGNIGLTEILQIHHKVMAYVDPDSAGKMRKIQVYVGSFTPPSPKYIESEMKNFIEWLNDYDTLEMDPVELAAIAHYKLVFIHPFVDGNGRTARLLMNLILSRSGFPPIIIPLEERLNYYKTLKEANDGDLRPFIRFICQQTDKTLQYFIDSTKTNLEKNDLNDAQLIQ</sequence>
<organism evidence="15">
    <name type="scientific">Strongyloides ratti</name>
    <name type="common">Parasitic roundworm</name>
    <dbReference type="NCBI Taxonomy" id="34506"/>
    <lineage>
        <taxon>Eukaryota</taxon>
        <taxon>Metazoa</taxon>
        <taxon>Ecdysozoa</taxon>
        <taxon>Nematoda</taxon>
        <taxon>Chromadorea</taxon>
        <taxon>Rhabditida</taxon>
        <taxon>Tylenchina</taxon>
        <taxon>Panagrolaimomorpha</taxon>
        <taxon>Strongyloidoidea</taxon>
        <taxon>Strongyloididae</taxon>
        <taxon>Strongyloides</taxon>
    </lineage>
</organism>
<dbReference type="GO" id="GO:0005524">
    <property type="term" value="F:ATP binding"/>
    <property type="evidence" value="ECO:0007669"/>
    <property type="project" value="UniProtKB-KW"/>
</dbReference>
<dbReference type="WormBase" id="SRAE_X000098700">
    <property type="protein sequence ID" value="SRP03984"/>
    <property type="gene ID" value="WBGene00266550"/>
</dbReference>
<evidence type="ECO:0000256" key="2">
    <source>
        <dbReference type="ARBA" id="ARBA00022692"/>
    </source>
</evidence>
<feature type="transmembrane region" description="Helical" evidence="13">
    <location>
        <begin position="15"/>
        <end position="34"/>
    </location>
</feature>
<gene>
    <name evidence="15 17 18" type="ORF">SRAE_X000098700</name>
</gene>
<evidence type="ECO:0000313" key="18">
    <source>
        <dbReference type="WormBase" id="SRAE_X000098700"/>
    </source>
</evidence>
<dbReference type="CTD" id="36384044"/>
<dbReference type="Proteomes" id="UP000035682">
    <property type="component" value="Unplaced"/>
</dbReference>
<dbReference type="RefSeq" id="XP_024510860.1">
    <property type="nucleotide sequence ID" value="XM_024645398.1"/>
</dbReference>
<feature type="domain" description="Fido" evidence="14">
    <location>
        <begin position="278"/>
        <end position="413"/>
    </location>
</feature>
<feature type="site" description="Important for autoinhibition of adenylyltransferase activity" evidence="11">
    <location>
        <position position="228"/>
    </location>
</feature>
<dbReference type="GO" id="GO:0016020">
    <property type="term" value="C:membrane"/>
    <property type="evidence" value="ECO:0007669"/>
    <property type="project" value="UniProtKB-SubCell"/>
</dbReference>
<keyword evidence="6 10" id="KW-0067">ATP-binding</keyword>
<dbReference type="InterPro" id="IPR003812">
    <property type="entry name" value="Fido"/>
</dbReference>
<dbReference type="GO" id="GO:0005783">
    <property type="term" value="C:endoplasmic reticulum"/>
    <property type="evidence" value="ECO:0007669"/>
    <property type="project" value="EnsemblMetazoa"/>
</dbReference>
<feature type="glycosylation site" description="N-linked (GlcNAc...) asparagine" evidence="12">
    <location>
        <position position="269"/>
    </location>
</feature>
<dbReference type="InterPro" id="IPR036597">
    <property type="entry name" value="Fido-like_dom_sf"/>
</dbReference>
<evidence type="ECO:0000256" key="6">
    <source>
        <dbReference type="ARBA" id="ARBA00022840"/>
    </source>
</evidence>
<dbReference type="AlphaFoldDB" id="A0A090LVH9"/>
<feature type="binding site" evidence="10">
    <location>
        <begin position="392"/>
        <end position="393"/>
    </location>
    <ligand>
        <name>ATP</name>
        <dbReference type="ChEBI" id="CHEBI:30616"/>
    </ligand>
</feature>
<keyword evidence="15" id="KW-0808">Transferase</keyword>
<keyword evidence="7 13" id="KW-1133">Transmembrane helix</keyword>
<dbReference type="Gene3D" id="1.10.3290.10">
    <property type="entry name" value="Fido-like domain"/>
    <property type="match status" value="1"/>
</dbReference>
<dbReference type="GO" id="GO:0005635">
    <property type="term" value="C:nuclear envelope"/>
    <property type="evidence" value="ECO:0007669"/>
    <property type="project" value="EnsemblMetazoa"/>
</dbReference>
<feature type="binding site" evidence="10">
    <location>
        <begin position="360"/>
        <end position="367"/>
    </location>
    <ligand>
        <name>ATP</name>
        <dbReference type="ChEBI" id="CHEBI:30616"/>
    </ligand>
</feature>
<evidence type="ECO:0000256" key="10">
    <source>
        <dbReference type="PIRSR" id="PIRSR640198-2"/>
    </source>
</evidence>
<comment type="subcellular location">
    <subcellularLocation>
        <location evidence="1">Membrane</location>
        <topology evidence="1">Single-pass membrane protein</topology>
    </subcellularLocation>
</comment>
<evidence type="ECO:0000313" key="16">
    <source>
        <dbReference type="Proteomes" id="UP000035682"/>
    </source>
</evidence>
<dbReference type="Pfam" id="PF02661">
    <property type="entry name" value="Fic"/>
    <property type="match status" value="1"/>
</dbReference>
<keyword evidence="5" id="KW-0802">TPR repeat</keyword>
<dbReference type="STRING" id="34506.A0A090LVH9"/>
<dbReference type="EMBL" id="LN609530">
    <property type="protein sequence ID" value="CEF71664.1"/>
    <property type="molecule type" value="Genomic_DNA"/>
</dbReference>
<dbReference type="PANTHER" id="PTHR13504:SF34">
    <property type="entry name" value="PROTEIN ADENYLYLTRANSFERASE FICD"/>
    <property type="match status" value="1"/>
</dbReference>
<evidence type="ECO:0000256" key="7">
    <source>
        <dbReference type="ARBA" id="ARBA00022989"/>
    </source>
</evidence>
<dbReference type="GO" id="GO:0070733">
    <property type="term" value="F:AMPylase activity"/>
    <property type="evidence" value="ECO:0007669"/>
    <property type="project" value="EnsemblMetazoa"/>
</dbReference>
<keyword evidence="3" id="KW-0677">Repeat</keyword>
<evidence type="ECO:0000256" key="5">
    <source>
        <dbReference type="ARBA" id="ARBA00022803"/>
    </source>
</evidence>
<evidence type="ECO:0000256" key="11">
    <source>
        <dbReference type="PIRSR" id="PIRSR640198-3"/>
    </source>
</evidence>
<evidence type="ECO:0000256" key="3">
    <source>
        <dbReference type="ARBA" id="ARBA00022737"/>
    </source>
</evidence>
<accession>A0A090LVH9</accession>
<evidence type="ECO:0000256" key="4">
    <source>
        <dbReference type="ARBA" id="ARBA00022741"/>
    </source>
</evidence>
<dbReference type="PROSITE" id="PS51459">
    <property type="entry name" value="FIDO"/>
    <property type="match status" value="1"/>
</dbReference>
<keyword evidence="16" id="KW-1185">Reference proteome</keyword>
<evidence type="ECO:0000256" key="12">
    <source>
        <dbReference type="PIRSR" id="PIRSR640198-4"/>
    </source>
</evidence>
<feature type="binding site" evidence="10">
    <location>
        <position position="400"/>
    </location>
    <ligand>
        <name>ATP</name>
        <dbReference type="ChEBI" id="CHEBI:30616"/>
    </ligand>
</feature>
<dbReference type="InterPro" id="IPR040198">
    <property type="entry name" value="Fido_containing"/>
</dbReference>
<evidence type="ECO:0000313" key="15">
    <source>
        <dbReference type="EMBL" id="CEF71664.1"/>
    </source>
</evidence>
<evidence type="ECO:0000259" key="14">
    <source>
        <dbReference type="PROSITE" id="PS51459"/>
    </source>
</evidence>
<dbReference type="PANTHER" id="PTHR13504">
    <property type="entry name" value="FIDO DOMAIN-CONTAINING PROTEIN DDB_G0283145"/>
    <property type="match status" value="1"/>
</dbReference>
<dbReference type="OrthoDB" id="439046at2759"/>
<dbReference type="WBParaSite" id="SRAE_X000098700.1">
    <property type="protein sequence ID" value="SRAE_X000098700.1"/>
    <property type="gene ID" value="WBGene00266550"/>
</dbReference>
<dbReference type="GeneID" id="36384044"/>
<feature type="active site" evidence="9">
    <location>
        <position position="356"/>
    </location>
</feature>
<evidence type="ECO:0000256" key="13">
    <source>
        <dbReference type="SAM" id="Phobius"/>
    </source>
</evidence>
<keyword evidence="4 10" id="KW-0547">Nucleotide-binding</keyword>
<keyword evidence="2 13" id="KW-0812">Transmembrane</keyword>
<dbReference type="GO" id="GO:0050829">
    <property type="term" value="P:defense response to Gram-negative bacterium"/>
    <property type="evidence" value="ECO:0007669"/>
    <property type="project" value="EnsemblMetazoa"/>
</dbReference>
<evidence type="ECO:0000256" key="8">
    <source>
        <dbReference type="ARBA" id="ARBA00023136"/>
    </source>
</evidence>
<keyword evidence="8 13" id="KW-0472">Membrane</keyword>
<protein>
    <submittedName>
        <fullName evidence="15 17">Adenosine monophosphate-protein transferase FICD</fullName>
    </submittedName>
</protein>
<evidence type="ECO:0000313" key="17">
    <source>
        <dbReference type="WBParaSite" id="SRAE_X000098700.1"/>
    </source>
</evidence>